<evidence type="ECO:0000313" key="9">
    <source>
        <dbReference type="EMBL" id="NDY83052.1"/>
    </source>
</evidence>
<feature type="domain" description="FAD-binding" evidence="8">
    <location>
        <begin position="107"/>
        <end position="308"/>
    </location>
</feature>
<gene>
    <name evidence="9" type="ORF">G3I67_07400</name>
</gene>
<dbReference type="RefSeq" id="WP_163653561.1">
    <property type="nucleotide sequence ID" value="NZ_JAAGRN010000004.1"/>
</dbReference>
<protein>
    <submittedName>
        <fullName evidence="9">Monooxygenase</fullName>
    </submittedName>
</protein>
<dbReference type="PROSITE" id="PS01304">
    <property type="entry name" value="UBIH"/>
    <property type="match status" value="1"/>
</dbReference>
<dbReference type="PANTHER" id="PTHR43876">
    <property type="entry name" value="UBIQUINONE BIOSYNTHESIS MONOOXYGENASE COQ6, MITOCHONDRIAL"/>
    <property type="match status" value="1"/>
</dbReference>
<reference evidence="9" key="1">
    <citation type="submission" date="2020-02" db="EMBL/GenBank/DDBJ databases">
        <authorList>
            <person name="Chen W.-M."/>
        </authorList>
    </citation>
    <scope>NUCLEOTIDE SEQUENCE</scope>
    <source>
        <strain evidence="9">NBD-18</strain>
    </source>
</reference>
<dbReference type="EMBL" id="JAAGRN010000004">
    <property type="protein sequence ID" value="NDY83052.1"/>
    <property type="molecule type" value="Genomic_DNA"/>
</dbReference>
<evidence type="ECO:0000256" key="4">
    <source>
        <dbReference type="ARBA" id="ARBA00022630"/>
    </source>
</evidence>
<dbReference type="SUPFAM" id="SSF51905">
    <property type="entry name" value="FAD/NAD(P)-binding domain"/>
    <property type="match status" value="1"/>
</dbReference>
<dbReference type="PRINTS" id="PR00420">
    <property type="entry name" value="RNGMNOXGNASE"/>
</dbReference>
<dbReference type="InterPro" id="IPR018168">
    <property type="entry name" value="Ubi_Hdrlase_CS"/>
</dbReference>
<name>A0A6B2QYI5_9BURK</name>
<comment type="caution">
    <text evidence="9">The sequence shown here is derived from an EMBL/GenBank/DDBJ whole genome shotgun (WGS) entry which is preliminary data.</text>
</comment>
<sequence>MSEPDFDIAILGGGPTGCALALMLARATHRPDRIALFQSDQAASYGYVPEKDPRVLAINHGSRVLLESLKGFPNVAAGIRTIHVSQRGRLGNTLIKHTDFDVPQLGCVVRYGQLHTALRQAVETSGVRIFAGAVAEITGQDSLCVRIDQDQNRVSAAMAVQADGRPGKLADRTYSQMALVTQAKSGLPRSGWAFERFTREGPLAVLPHPEASDQQSIVWCCSPVRAAELQALSADQFSGALTHMFGERLGTLTINGPVTAFPLTLNLNHQLVDGRIVAIGNAAQTLHPVAGQGLNLGLRDAATLAQTLKPWLVNPTRSPIGDLERFQQRRKSDRQVTVRLTDLMSRAFTTGLPQIEHAAGLTLLAMDMFPALRAPLARHLLQGLRA</sequence>
<dbReference type="InterPro" id="IPR051205">
    <property type="entry name" value="UbiH/COQ6_monooxygenase"/>
</dbReference>
<dbReference type="PANTHER" id="PTHR43876:SF8">
    <property type="entry name" value="2-OCTAPRENYL-6-METHOXYPHENOL HYDROXYLASE"/>
    <property type="match status" value="1"/>
</dbReference>
<evidence type="ECO:0000256" key="7">
    <source>
        <dbReference type="ARBA" id="ARBA00023033"/>
    </source>
</evidence>
<keyword evidence="6" id="KW-0560">Oxidoreductase</keyword>
<dbReference type="InterPro" id="IPR010971">
    <property type="entry name" value="UbiH/COQ6"/>
</dbReference>
<dbReference type="GO" id="GO:0006744">
    <property type="term" value="P:ubiquinone biosynthetic process"/>
    <property type="evidence" value="ECO:0007669"/>
    <property type="project" value="UniProtKB-UniPathway"/>
</dbReference>
<dbReference type="GO" id="GO:0008681">
    <property type="term" value="F:2-octaprenyl-6-methoxyphenol hydroxylase activity"/>
    <property type="evidence" value="ECO:0007669"/>
    <property type="project" value="TreeGrafter"/>
</dbReference>
<comment type="pathway">
    <text evidence="2">Cofactor biosynthesis; ubiquinone biosynthesis.</text>
</comment>
<dbReference type="AlphaFoldDB" id="A0A6B2QYI5"/>
<evidence type="ECO:0000256" key="5">
    <source>
        <dbReference type="ARBA" id="ARBA00022827"/>
    </source>
</evidence>
<evidence type="ECO:0000256" key="6">
    <source>
        <dbReference type="ARBA" id="ARBA00023002"/>
    </source>
</evidence>
<dbReference type="UniPathway" id="UPA00232"/>
<evidence type="ECO:0000259" key="8">
    <source>
        <dbReference type="Pfam" id="PF01494"/>
    </source>
</evidence>
<keyword evidence="4" id="KW-0285">Flavoprotein</keyword>
<dbReference type="Gene3D" id="3.50.50.60">
    <property type="entry name" value="FAD/NAD(P)-binding domain"/>
    <property type="match status" value="2"/>
</dbReference>
<keyword evidence="5" id="KW-0274">FAD</keyword>
<dbReference type="InterPro" id="IPR002938">
    <property type="entry name" value="FAD-bd"/>
</dbReference>
<dbReference type="NCBIfam" id="TIGR01988">
    <property type="entry name" value="Ubi-OHases"/>
    <property type="match status" value="1"/>
</dbReference>
<accession>A0A6B2QYI5</accession>
<keyword evidence="7 9" id="KW-0503">Monooxygenase</keyword>
<evidence type="ECO:0000256" key="2">
    <source>
        <dbReference type="ARBA" id="ARBA00004749"/>
    </source>
</evidence>
<proteinExistence type="inferred from homology"/>
<evidence type="ECO:0000256" key="1">
    <source>
        <dbReference type="ARBA" id="ARBA00001974"/>
    </source>
</evidence>
<organism evidence="9">
    <name type="scientific">Sheuella amnicola</name>
    <dbReference type="NCBI Taxonomy" id="2707330"/>
    <lineage>
        <taxon>Bacteria</taxon>
        <taxon>Pseudomonadati</taxon>
        <taxon>Pseudomonadota</taxon>
        <taxon>Betaproteobacteria</taxon>
        <taxon>Burkholderiales</taxon>
        <taxon>Alcaligenaceae</taxon>
        <taxon>Sheuella</taxon>
    </lineage>
</organism>
<dbReference type="Pfam" id="PF01494">
    <property type="entry name" value="FAD_binding_3"/>
    <property type="match status" value="1"/>
</dbReference>
<dbReference type="InterPro" id="IPR036188">
    <property type="entry name" value="FAD/NAD-bd_sf"/>
</dbReference>
<comment type="cofactor">
    <cofactor evidence="1">
        <name>FAD</name>
        <dbReference type="ChEBI" id="CHEBI:57692"/>
    </cofactor>
</comment>
<evidence type="ECO:0000256" key="3">
    <source>
        <dbReference type="ARBA" id="ARBA00005349"/>
    </source>
</evidence>
<dbReference type="GO" id="GO:0071949">
    <property type="term" value="F:FAD binding"/>
    <property type="evidence" value="ECO:0007669"/>
    <property type="project" value="InterPro"/>
</dbReference>
<comment type="similarity">
    <text evidence="3">Belongs to the UbiH/COQ6 family.</text>
</comment>